<dbReference type="eggNOG" id="ENOG502R5S4">
    <property type="taxonomic scope" value="Eukaryota"/>
</dbReference>
<dbReference type="Proteomes" id="UP000026962">
    <property type="component" value="Chromosome 2"/>
</dbReference>
<sequence>MGDVHRWLPSEVLRDIGIADATEQRRLAVVEDLAVRLAGVLGGGEMAAQAQRPLSSCHHRPRVSGGGGGGGGATLRDRHALTGAGGPRVANAPPPYLPLPLPAPGAPWQVQVMMGGQRNTMVLQPRLAPAASSNPHPLLLLRGGAVAGAAPPATTRRSSCTGFFLPRTAAADPCHAHHQVAAAAARPTTTNEFHRGSAGHGGTGEATRRRPWRGGSKSSREQWQQTWSRCSSSSVLRPPLARTRSSLCHRNGFVRAWTCMMHLMHQPAVITHGNYMHARTFCILLYGHHMSLVLACSCRVQ</sequence>
<name>A0A0E0K5K3_ORYPU</name>
<feature type="region of interest" description="Disordered" evidence="1">
    <location>
        <begin position="186"/>
        <end position="223"/>
    </location>
</feature>
<feature type="region of interest" description="Disordered" evidence="1">
    <location>
        <begin position="51"/>
        <end position="89"/>
    </location>
</feature>
<organism evidence="2">
    <name type="scientific">Oryza punctata</name>
    <name type="common">Red rice</name>
    <dbReference type="NCBI Taxonomy" id="4537"/>
    <lineage>
        <taxon>Eukaryota</taxon>
        <taxon>Viridiplantae</taxon>
        <taxon>Streptophyta</taxon>
        <taxon>Embryophyta</taxon>
        <taxon>Tracheophyta</taxon>
        <taxon>Spermatophyta</taxon>
        <taxon>Magnoliopsida</taxon>
        <taxon>Liliopsida</taxon>
        <taxon>Poales</taxon>
        <taxon>Poaceae</taxon>
        <taxon>BOP clade</taxon>
        <taxon>Oryzoideae</taxon>
        <taxon>Oryzeae</taxon>
        <taxon>Oryzinae</taxon>
        <taxon>Oryza</taxon>
    </lineage>
</organism>
<evidence type="ECO:0000313" key="3">
    <source>
        <dbReference type="Proteomes" id="UP000026962"/>
    </source>
</evidence>
<keyword evidence="3" id="KW-1185">Reference proteome</keyword>
<reference evidence="2" key="1">
    <citation type="submission" date="2015-04" db="UniProtKB">
        <authorList>
            <consortium name="EnsemblPlants"/>
        </authorList>
    </citation>
    <scope>IDENTIFICATION</scope>
</reference>
<dbReference type="Gramene" id="OPUNC02G30950.1">
    <property type="protein sequence ID" value="OPUNC02G30950.1"/>
    <property type="gene ID" value="OPUNC02G30950"/>
</dbReference>
<dbReference type="AlphaFoldDB" id="A0A0E0K5K3"/>
<feature type="compositionally biased region" description="Gly residues" evidence="1">
    <location>
        <begin position="64"/>
        <end position="73"/>
    </location>
</feature>
<reference evidence="2" key="2">
    <citation type="submission" date="2018-05" db="EMBL/GenBank/DDBJ databases">
        <title>OpunRS2 (Oryza punctata Reference Sequence Version 2).</title>
        <authorList>
            <person name="Zhang J."/>
            <person name="Kudrna D."/>
            <person name="Lee S."/>
            <person name="Talag J."/>
            <person name="Welchert J."/>
            <person name="Wing R.A."/>
        </authorList>
    </citation>
    <scope>NUCLEOTIDE SEQUENCE [LARGE SCALE GENOMIC DNA]</scope>
</reference>
<dbReference type="OMA" id="HRDHHAL"/>
<protein>
    <submittedName>
        <fullName evidence="2">Uncharacterized protein</fullName>
    </submittedName>
</protein>
<evidence type="ECO:0000256" key="1">
    <source>
        <dbReference type="SAM" id="MobiDB-lite"/>
    </source>
</evidence>
<dbReference type="HOGENOM" id="CLU_984795_0_0_1"/>
<dbReference type="EnsemblPlants" id="OPUNC02G30950.1">
    <property type="protein sequence ID" value="OPUNC02G30950.1"/>
    <property type="gene ID" value="OPUNC02G30950"/>
</dbReference>
<evidence type="ECO:0000313" key="2">
    <source>
        <dbReference type="EnsemblPlants" id="OPUNC02G30950.1"/>
    </source>
</evidence>
<proteinExistence type="predicted"/>
<accession>A0A0E0K5K3</accession>